<feature type="compositionally biased region" description="Polar residues" evidence="1">
    <location>
        <begin position="1"/>
        <end position="14"/>
    </location>
</feature>
<dbReference type="EMBL" id="NHYE01004938">
    <property type="protein sequence ID" value="PPQ80635.1"/>
    <property type="molecule type" value="Genomic_DNA"/>
</dbReference>
<feature type="region of interest" description="Disordered" evidence="1">
    <location>
        <begin position="55"/>
        <end position="97"/>
    </location>
</feature>
<reference evidence="2 3" key="1">
    <citation type="journal article" date="2018" name="Evol. Lett.">
        <title>Horizontal gene cluster transfer increased hallucinogenic mushroom diversity.</title>
        <authorList>
            <person name="Reynolds H.T."/>
            <person name="Vijayakumar V."/>
            <person name="Gluck-Thaler E."/>
            <person name="Korotkin H.B."/>
            <person name="Matheny P.B."/>
            <person name="Slot J.C."/>
        </authorList>
    </citation>
    <scope>NUCLEOTIDE SEQUENCE [LARGE SCALE GENOMIC DNA]</scope>
    <source>
        <strain evidence="2 3">SRW20</strain>
    </source>
</reference>
<comment type="caution">
    <text evidence="2">The sequence shown here is derived from an EMBL/GenBank/DDBJ whole genome shotgun (WGS) entry which is preliminary data.</text>
</comment>
<organism evidence="2 3">
    <name type="scientific">Gymnopilus dilepis</name>
    <dbReference type="NCBI Taxonomy" id="231916"/>
    <lineage>
        <taxon>Eukaryota</taxon>
        <taxon>Fungi</taxon>
        <taxon>Dikarya</taxon>
        <taxon>Basidiomycota</taxon>
        <taxon>Agaricomycotina</taxon>
        <taxon>Agaricomycetes</taxon>
        <taxon>Agaricomycetidae</taxon>
        <taxon>Agaricales</taxon>
        <taxon>Agaricineae</taxon>
        <taxon>Hymenogastraceae</taxon>
        <taxon>Gymnopilus</taxon>
    </lineage>
</organism>
<keyword evidence="3" id="KW-1185">Reference proteome</keyword>
<sequence>MSSHSSACLSPSTCQHKHKAAVVSNKKKKKKNNNNKDIFNNMDFIASWLRNVGLADDQRSNEHPASEGESIQGLPEPSPPAACLPDTSPTSPSPPAILQQVHSQLNSTVQLRRRKGRYTFYTVTVGRRTGIFRDW</sequence>
<evidence type="ECO:0000256" key="1">
    <source>
        <dbReference type="SAM" id="MobiDB-lite"/>
    </source>
</evidence>
<feature type="region of interest" description="Disordered" evidence="1">
    <location>
        <begin position="1"/>
        <end position="37"/>
    </location>
</feature>
<feature type="compositionally biased region" description="Basic and acidic residues" evidence="1">
    <location>
        <begin position="56"/>
        <end position="66"/>
    </location>
</feature>
<dbReference type="Proteomes" id="UP000284706">
    <property type="component" value="Unassembled WGS sequence"/>
</dbReference>
<feature type="compositionally biased region" description="Basic residues" evidence="1">
    <location>
        <begin position="15"/>
        <end position="33"/>
    </location>
</feature>
<proteinExistence type="predicted"/>
<dbReference type="InParanoid" id="A0A409WQ36"/>
<evidence type="ECO:0000313" key="2">
    <source>
        <dbReference type="EMBL" id="PPQ80635.1"/>
    </source>
</evidence>
<gene>
    <name evidence="2" type="ORF">CVT26_007425</name>
</gene>
<dbReference type="AlphaFoldDB" id="A0A409WQ36"/>
<name>A0A409WQ36_9AGAR</name>
<accession>A0A409WQ36</accession>
<evidence type="ECO:0000313" key="3">
    <source>
        <dbReference type="Proteomes" id="UP000284706"/>
    </source>
</evidence>
<protein>
    <submittedName>
        <fullName evidence="2">Uncharacterized protein</fullName>
    </submittedName>
</protein>